<organism evidence="3 4">
    <name type="scientific">candidate division KSB3 bacterium</name>
    <dbReference type="NCBI Taxonomy" id="2044937"/>
    <lineage>
        <taxon>Bacteria</taxon>
        <taxon>candidate division KSB3</taxon>
    </lineage>
</organism>
<dbReference type="EMBL" id="WJJP01000309">
    <property type="protein sequence ID" value="MBD3324856.1"/>
    <property type="molecule type" value="Genomic_DNA"/>
</dbReference>
<dbReference type="PROSITE" id="PS50902">
    <property type="entry name" value="FLAVODOXIN_LIKE"/>
    <property type="match status" value="1"/>
</dbReference>
<proteinExistence type="inferred from homology"/>
<accession>A0A9D5Q6F0</accession>
<evidence type="ECO:0000259" key="2">
    <source>
        <dbReference type="PROSITE" id="PS50902"/>
    </source>
</evidence>
<comment type="caution">
    <text evidence="3">The sequence shown here is derived from an EMBL/GenBank/DDBJ whole genome shotgun (WGS) entry which is preliminary data.</text>
</comment>
<dbReference type="GO" id="GO:0009055">
    <property type="term" value="F:electron transfer activity"/>
    <property type="evidence" value="ECO:0007669"/>
    <property type="project" value="InterPro"/>
</dbReference>
<dbReference type="InterPro" id="IPR045761">
    <property type="entry name" value="ODP_dom"/>
</dbReference>
<protein>
    <submittedName>
        <fullName evidence="3">MBL fold metallo-hydrolase</fullName>
    </submittedName>
</protein>
<dbReference type="SUPFAM" id="SSF52218">
    <property type="entry name" value="Flavoproteins"/>
    <property type="match status" value="1"/>
</dbReference>
<dbReference type="Gene3D" id="3.40.50.360">
    <property type="match status" value="1"/>
</dbReference>
<dbReference type="InterPro" id="IPR001279">
    <property type="entry name" value="Metallo-B-lactamas"/>
</dbReference>
<sequence>MNYAVPIHPDTYWIGVNDRETHLFEALWPLPEGVSYNAYIICDNKVALIDTVKINASLSYLEKIEAVLQAGKTVDYLIINHMEPDHSGAIKTLLQRFPDMQIVGNQKTMGFLEGFYGITNNLKVVNDGDTLELGNHTLRFYLTPMVHWPETMMTYDETDKVLFSGDAFGGFGTLDGGIFDDEVNIAFYEDEIRRYFSNIVGKYGKMVLKAIEKLKALEISTIAPTHGPVWRRNPERIVEDYRRWSSHETEAGVVIVYGSMYGNTERMTDKIARVLSEEGIENVRVFNASKTHISYIINDIWRFTGLILGSCTYNTGLFPPMDNLIRTLENKMMHNRVLGIFGSYSWSGGGVKALKAFGNKGKWHLIDPIVEAQYAPNPQDMEQCVQLAKNMAQELNA</sequence>
<comment type="similarity">
    <text evidence="1">In the N-terminal section; belongs to the zinc metallo-hydrolase group 3 family.</text>
</comment>
<dbReference type="InterPro" id="IPR016440">
    <property type="entry name" value="Rubredoxin-O_OxRdtase"/>
</dbReference>
<dbReference type="Pfam" id="PF00258">
    <property type="entry name" value="Flavodoxin_1"/>
    <property type="match status" value="1"/>
</dbReference>
<dbReference type="Proteomes" id="UP000649604">
    <property type="component" value="Unassembled WGS sequence"/>
</dbReference>
<evidence type="ECO:0000313" key="4">
    <source>
        <dbReference type="Proteomes" id="UP000649604"/>
    </source>
</evidence>
<feature type="domain" description="Flavodoxin-like" evidence="2">
    <location>
        <begin position="253"/>
        <end position="392"/>
    </location>
</feature>
<dbReference type="Pfam" id="PF19583">
    <property type="entry name" value="ODP"/>
    <property type="match status" value="1"/>
</dbReference>
<gene>
    <name evidence="3" type="ORF">GF339_09745</name>
</gene>
<dbReference type="GO" id="GO:0016491">
    <property type="term" value="F:oxidoreductase activity"/>
    <property type="evidence" value="ECO:0007669"/>
    <property type="project" value="InterPro"/>
</dbReference>
<dbReference type="PIRSF" id="PIRSF005243">
    <property type="entry name" value="ROO"/>
    <property type="match status" value="1"/>
</dbReference>
<dbReference type="GO" id="GO:0046872">
    <property type="term" value="F:metal ion binding"/>
    <property type="evidence" value="ECO:0007669"/>
    <property type="project" value="InterPro"/>
</dbReference>
<reference evidence="3" key="1">
    <citation type="submission" date="2019-11" db="EMBL/GenBank/DDBJ databases">
        <title>Microbial mats filling the niche in hypersaline microbial mats.</title>
        <authorList>
            <person name="Wong H.L."/>
            <person name="Macleod F.I."/>
            <person name="White R.A. III"/>
            <person name="Burns B.P."/>
        </authorList>
    </citation>
    <scope>NUCLEOTIDE SEQUENCE</scope>
    <source>
        <strain evidence="3">Rbin_158</strain>
    </source>
</reference>
<dbReference type="InterPro" id="IPR029039">
    <property type="entry name" value="Flavoprotein-like_sf"/>
</dbReference>
<dbReference type="InterPro" id="IPR008254">
    <property type="entry name" value="Flavodoxin/NO_synth"/>
</dbReference>
<dbReference type="PANTHER" id="PTHR43717">
    <property type="entry name" value="ANAEROBIC NITRIC OXIDE REDUCTASE FLAVORUBREDOXIN"/>
    <property type="match status" value="1"/>
</dbReference>
<dbReference type="AlphaFoldDB" id="A0A9D5Q6F0"/>
<dbReference type="PANTHER" id="PTHR43717:SF1">
    <property type="entry name" value="ANAEROBIC NITRIC OXIDE REDUCTASE FLAVORUBREDOXIN"/>
    <property type="match status" value="1"/>
</dbReference>
<evidence type="ECO:0000313" key="3">
    <source>
        <dbReference type="EMBL" id="MBD3324856.1"/>
    </source>
</evidence>
<dbReference type="GO" id="GO:0010181">
    <property type="term" value="F:FMN binding"/>
    <property type="evidence" value="ECO:0007669"/>
    <property type="project" value="InterPro"/>
</dbReference>
<dbReference type="SUPFAM" id="SSF56281">
    <property type="entry name" value="Metallo-hydrolase/oxidoreductase"/>
    <property type="match status" value="1"/>
</dbReference>
<dbReference type="CDD" id="cd07709">
    <property type="entry name" value="flavodiiron_proteins_MBL-fold"/>
    <property type="match status" value="1"/>
</dbReference>
<dbReference type="Gene3D" id="3.60.15.10">
    <property type="entry name" value="Ribonuclease Z/Hydroxyacylglutathione hydrolase-like"/>
    <property type="match status" value="1"/>
</dbReference>
<dbReference type="SMART" id="SM00849">
    <property type="entry name" value="Lactamase_B"/>
    <property type="match status" value="1"/>
</dbReference>
<evidence type="ECO:0000256" key="1">
    <source>
        <dbReference type="ARBA" id="ARBA00007121"/>
    </source>
</evidence>
<dbReference type="InterPro" id="IPR036866">
    <property type="entry name" value="RibonucZ/Hydroxyglut_hydro"/>
</dbReference>
<name>A0A9D5Q6F0_9BACT</name>